<protein>
    <recommendedName>
        <fullName evidence="1">Lantibiotic dehydratase N-terminal domain-containing protein</fullName>
    </recommendedName>
</protein>
<reference evidence="2 3" key="1">
    <citation type="submission" date="2017-03" db="EMBL/GenBank/DDBJ databases">
        <authorList>
            <person name="Safronova V.I."/>
            <person name="Sazanova A.L."/>
            <person name="Chirak E.R."/>
        </authorList>
    </citation>
    <scope>NUCLEOTIDE SEQUENCE [LARGE SCALE GENOMIC DNA]</scope>
    <source>
        <strain evidence="2 3">Tri-43</strain>
    </source>
</reference>
<sequence length="818" mass="89738">MSSVSWQILPDLVVRHAGFPLNLLEMLRLPAVAAALDRLADLEEALESLRTNLLAGPFPEAVSATARGDPMRRILSKLRSRVGRNSDLAGLRDTRRTLSIEFGQGELGRGLDEIAALAETVASVEAEVRTLYGQERVNVTAALRRLYAEDPWLEEAIRVSNPDFHDSAFQSFTRGAINVRRAQERRFATYLHRFCAKNDTASFFGPMGYGSLFDTAIDDATTAKAPGKHNGRKVYLAFWAVQELARLIAANPRLRPHLIVRVHPLLHIDGERAVLGGKELPLPAEARHLLQRACTSVTCVSEAATTPLEMRLFDRLVARKLATLEIPIPSTVLDPLAYLRRFVTNALGPAAHEVLLIVDRIEDALAGMAAGTFAMRVAAAVRLEQAVGEIGLPTRRSAGATYADRTLSYEECDGGANILRLSPAASKRVLTRLQPVLDLMGAYGLRRARDVRATCVSAFRLLADGRSAIPYVEFIDGLHRLDTDGRLEKSGRAAEFQEKLENLAAMRVCDGAVRMDVSDVAALVGEDDGCGLYTSPDLLFAARDLRAIAEGEATLVLGETHQFVACWGSQMMFHPRAEDARQRTVAMLEGIGIGTRLATILHTRVHKGLVHESFPGTFVEVSGDAGPGARRIALRDLNVAMLGGTLSIVDRTSGTAFALYHSGDDKAHIWAFAPPRVSPAPIRLGTFTPRIHVGDVVYQRARWELDETTIATLDARHDELTAMRDLRRIARERGMPKRTFVRVPSEKKPLFLDLDSPNACAVVHELLRANGRGSCSEMLPDSDGLWLRDGQDDGYCIELRTTCFRPGPATYLPEDEHG</sequence>
<evidence type="ECO:0000313" key="3">
    <source>
        <dbReference type="Proteomes" id="UP000290767"/>
    </source>
</evidence>
<proteinExistence type="predicted"/>
<dbReference type="AlphaFoldDB" id="A0A4Q1UCN0"/>
<feature type="domain" description="Lantibiotic dehydratase N-terminal" evidence="1">
    <location>
        <begin position="149"/>
        <end position="318"/>
    </location>
</feature>
<dbReference type="Proteomes" id="UP000290767">
    <property type="component" value="Unassembled WGS sequence"/>
</dbReference>
<comment type="caution">
    <text evidence="2">The sequence shown here is derived from an EMBL/GenBank/DDBJ whole genome shotgun (WGS) entry which is preliminary data.</text>
</comment>
<dbReference type="EMBL" id="MZMU01000002">
    <property type="protein sequence ID" value="RXT29799.1"/>
    <property type="molecule type" value="Genomic_DNA"/>
</dbReference>
<gene>
    <name evidence="2" type="ORF">B5P46_01625</name>
</gene>
<accession>A0A4Q1UCN0</accession>
<evidence type="ECO:0000313" key="2">
    <source>
        <dbReference type="EMBL" id="RXT29799.1"/>
    </source>
</evidence>
<name>A0A4Q1UCN0_RHILE</name>
<evidence type="ECO:0000259" key="1">
    <source>
        <dbReference type="Pfam" id="PF04738"/>
    </source>
</evidence>
<organism evidence="2 3">
    <name type="scientific">Rhizobium leguminosarum</name>
    <dbReference type="NCBI Taxonomy" id="384"/>
    <lineage>
        <taxon>Bacteria</taxon>
        <taxon>Pseudomonadati</taxon>
        <taxon>Pseudomonadota</taxon>
        <taxon>Alphaproteobacteria</taxon>
        <taxon>Hyphomicrobiales</taxon>
        <taxon>Rhizobiaceae</taxon>
        <taxon>Rhizobium/Agrobacterium group</taxon>
        <taxon>Rhizobium</taxon>
    </lineage>
</organism>
<dbReference type="Pfam" id="PF04738">
    <property type="entry name" value="Lant_dehydr_N"/>
    <property type="match status" value="1"/>
</dbReference>
<dbReference type="InterPro" id="IPR006827">
    <property type="entry name" value="Lant_deHydtase_N"/>
</dbReference>
<dbReference type="RefSeq" id="WP_129417167.1">
    <property type="nucleotide sequence ID" value="NZ_MZMU01000002.1"/>
</dbReference>